<evidence type="ECO:0000313" key="2">
    <source>
        <dbReference type="EMBL" id="QIN78220.1"/>
    </source>
</evidence>
<gene>
    <name evidence="2" type="ORF">GBA65_06520</name>
</gene>
<proteinExistence type="predicted"/>
<sequence length="86" mass="9523">MTTTNGGRLTERSAARPRKRRPRSRTGRASRARTETPSSPVPEPRTKYQTMRPEVSITAMVSSAATETISLRRVLISHRSTAKNSA</sequence>
<organism evidence="2 3">
    <name type="scientific">Rubrobacter marinus</name>
    <dbReference type="NCBI Taxonomy" id="2653852"/>
    <lineage>
        <taxon>Bacteria</taxon>
        <taxon>Bacillati</taxon>
        <taxon>Actinomycetota</taxon>
        <taxon>Rubrobacteria</taxon>
        <taxon>Rubrobacterales</taxon>
        <taxon>Rubrobacteraceae</taxon>
        <taxon>Rubrobacter</taxon>
    </lineage>
</organism>
<feature type="region of interest" description="Disordered" evidence="1">
    <location>
        <begin position="1"/>
        <end position="52"/>
    </location>
</feature>
<keyword evidence="3" id="KW-1185">Reference proteome</keyword>
<accession>A0A6G8PVI7</accession>
<feature type="compositionally biased region" description="Basic residues" evidence="1">
    <location>
        <begin position="15"/>
        <end position="31"/>
    </location>
</feature>
<dbReference type="KEGG" id="rmar:GBA65_06520"/>
<protein>
    <submittedName>
        <fullName evidence="2">Uncharacterized protein</fullName>
    </submittedName>
</protein>
<evidence type="ECO:0000256" key="1">
    <source>
        <dbReference type="SAM" id="MobiDB-lite"/>
    </source>
</evidence>
<evidence type="ECO:0000313" key="3">
    <source>
        <dbReference type="Proteomes" id="UP000502706"/>
    </source>
</evidence>
<name>A0A6G8PVI7_9ACTN</name>
<dbReference type="RefSeq" id="WP_166395897.1">
    <property type="nucleotide sequence ID" value="NZ_CP045121.1"/>
</dbReference>
<reference evidence="2 3" key="1">
    <citation type="submission" date="2019-10" db="EMBL/GenBank/DDBJ databases">
        <title>Rubrobacter sp nov SCSIO 52915 isolated from a deep-sea sediment in the South China Sea.</title>
        <authorList>
            <person name="Chen R.W."/>
        </authorList>
    </citation>
    <scope>NUCLEOTIDE SEQUENCE [LARGE SCALE GENOMIC DNA]</scope>
    <source>
        <strain evidence="2 3">SCSIO 52915</strain>
    </source>
</reference>
<dbReference type="Proteomes" id="UP000502706">
    <property type="component" value="Chromosome"/>
</dbReference>
<dbReference type="AlphaFoldDB" id="A0A6G8PVI7"/>
<dbReference type="EMBL" id="CP045121">
    <property type="protein sequence ID" value="QIN78220.1"/>
    <property type="molecule type" value="Genomic_DNA"/>
</dbReference>